<protein>
    <submittedName>
        <fullName evidence="2">Uncharacterized protein</fullName>
    </submittedName>
</protein>
<name>A0A447TKY0_CHRVL</name>
<dbReference type="EMBL" id="LR134182">
    <property type="protein sequence ID" value="VEB45481.1"/>
    <property type="molecule type" value="Genomic_DNA"/>
</dbReference>
<reference evidence="2 3" key="1">
    <citation type="submission" date="2018-12" db="EMBL/GenBank/DDBJ databases">
        <authorList>
            <consortium name="Pathogen Informatics"/>
        </authorList>
    </citation>
    <scope>NUCLEOTIDE SEQUENCE [LARGE SCALE GENOMIC DNA]</scope>
    <source>
        <strain evidence="2 3">NCTC9695</strain>
    </source>
</reference>
<gene>
    <name evidence="2" type="ORF">NCTC9695_06001</name>
</gene>
<organism evidence="2 3">
    <name type="scientific">Chromobacterium violaceum</name>
    <dbReference type="NCBI Taxonomy" id="536"/>
    <lineage>
        <taxon>Bacteria</taxon>
        <taxon>Pseudomonadati</taxon>
        <taxon>Pseudomonadota</taxon>
        <taxon>Betaproteobacteria</taxon>
        <taxon>Neisseriales</taxon>
        <taxon>Chromobacteriaceae</taxon>
        <taxon>Chromobacterium</taxon>
    </lineage>
</organism>
<evidence type="ECO:0000313" key="3">
    <source>
        <dbReference type="Proteomes" id="UP000275777"/>
    </source>
</evidence>
<dbReference type="Proteomes" id="UP000275777">
    <property type="component" value="Chromosome"/>
</dbReference>
<dbReference type="AlphaFoldDB" id="A0A447TKY0"/>
<proteinExistence type="predicted"/>
<evidence type="ECO:0000256" key="1">
    <source>
        <dbReference type="SAM" id="MobiDB-lite"/>
    </source>
</evidence>
<sequence>MTGSTVTMLTSMLATLSLTGGVIRACQSGQSGRRRNSLGERPSACRKARENVSGLSKPQSSAMAVILRCGWNASQ</sequence>
<accession>A0A447TKY0</accession>
<evidence type="ECO:0000313" key="2">
    <source>
        <dbReference type="EMBL" id="VEB45481.1"/>
    </source>
</evidence>
<feature type="region of interest" description="Disordered" evidence="1">
    <location>
        <begin position="29"/>
        <end position="53"/>
    </location>
</feature>